<keyword evidence="3" id="KW-0800">Toxin</keyword>
<dbReference type="PRINTS" id="PR00838">
    <property type="entry name" value="V5ALLERGEN"/>
</dbReference>
<dbReference type="InterPro" id="IPR002413">
    <property type="entry name" value="V5_allergen-like"/>
</dbReference>
<dbReference type="GO" id="GO:0005246">
    <property type="term" value="F:calcium channel regulator activity"/>
    <property type="evidence" value="ECO:0007669"/>
    <property type="project" value="UniProtKB-KW"/>
</dbReference>
<dbReference type="Pfam" id="PF00188">
    <property type="entry name" value="CAP"/>
    <property type="match status" value="1"/>
</dbReference>
<feature type="domain" description="SCP" evidence="8">
    <location>
        <begin position="38"/>
        <end position="182"/>
    </location>
</feature>
<evidence type="ECO:0000256" key="1">
    <source>
        <dbReference type="ARBA" id="ARBA00004370"/>
    </source>
</evidence>
<dbReference type="OMA" id="WDTQPQP"/>
<dbReference type="GO" id="GO:0005576">
    <property type="term" value="C:extracellular region"/>
    <property type="evidence" value="ECO:0007669"/>
    <property type="project" value="InterPro"/>
</dbReference>
<dbReference type="GO" id="GO:0016020">
    <property type="term" value="C:membrane"/>
    <property type="evidence" value="ECO:0007669"/>
    <property type="project" value="UniProtKB-SubCell"/>
</dbReference>
<dbReference type="InterPro" id="IPR018244">
    <property type="entry name" value="Allrgn_V5/Tpx1_CS"/>
</dbReference>
<keyword evidence="10" id="KW-1185">Reference proteome</keyword>
<dbReference type="PRINTS" id="PR00837">
    <property type="entry name" value="V5TPXLIKE"/>
</dbReference>
<evidence type="ECO:0000313" key="9">
    <source>
        <dbReference type="Ensembl" id="ENSPMRP00000028556.1"/>
    </source>
</evidence>
<dbReference type="SUPFAM" id="SSF55797">
    <property type="entry name" value="PR-1-like"/>
    <property type="match status" value="1"/>
</dbReference>
<dbReference type="PROSITE" id="PS01009">
    <property type="entry name" value="CRISP_1"/>
    <property type="match status" value="1"/>
</dbReference>
<evidence type="ECO:0000256" key="6">
    <source>
        <dbReference type="ARBA" id="ARBA00023136"/>
    </source>
</evidence>
<feature type="transmembrane region" description="Helical" evidence="7">
    <location>
        <begin position="7"/>
        <end position="27"/>
    </location>
</feature>
<comment type="similarity">
    <text evidence="2">Belongs to the CRISP family.</text>
</comment>
<dbReference type="AlphaFoldDB" id="A0A670JVR9"/>
<dbReference type="Proteomes" id="UP000472272">
    <property type="component" value="Chromosome 10"/>
</dbReference>
<evidence type="ECO:0000256" key="3">
    <source>
        <dbReference type="ARBA" id="ARBA00022699"/>
    </source>
</evidence>
<evidence type="ECO:0000313" key="10">
    <source>
        <dbReference type="Proteomes" id="UP000472272"/>
    </source>
</evidence>
<dbReference type="GeneTree" id="ENSGT00940000166459"/>
<dbReference type="CDD" id="cd05385">
    <property type="entry name" value="CAP_GLIPR1-like"/>
    <property type="match status" value="1"/>
</dbReference>
<dbReference type="Ensembl" id="ENSPMRT00000030292.1">
    <property type="protein sequence ID" value="ENSPMRP00000028556.1"/>
    <property type="gene ID" value="ENSPMRG00000018446.1"/>
</dbReference>
<evidence type="ECO:0000256" key="2">
    <source>
        <dbReference type="ARBA" id="ARBA00009923"/>
    </source>
</evidence>
<reference evidence="9" key="2">
    <citation type="submission" date="2025-08" db="UniProtKB">
        <authorList>
            <consortium name="Ensembl"/>
        </authorList>
    </citation>
    <scope>IDENTIFICATION</scope>
</reference>
<keyword evidence="5" id="KW-0872">Ion channel impairing toxin</keyword>
<accession>A0A670JVR9</accession>
<name>A0A670JVR9_PODMU</name>
<evidence type="ECO:0000256" key="7">
    <source>
        <dbReference type="SAM" id="Phobius"/>
    </source>
</evidence>
<dbReference type="Gene3D" id="3.40.33.10">
    <property type="entry name" value="CAP"/>
    <property type="match status" value="1"/>
</dbReference>
<proteinExistence type="inferred from homology"/>
<dbReference type="PANTHER" id="PTHR10334">
    <property type="entry name" value="CYSTEINE-RICH SECRETORY PROTEIN-RELATED"/>
    <property type="match status" value="1"/>
</dbReference>
<reference evidence="9" key="3">
    <citation type="submission" date="2025-09" db="UniProtKB">
        <authorList>
            <consortium name="Ensembl"/>
        </authorList>
    </citation>
    <scope>IDENTIFICATION</scope>
</reference>
<dbReference type="InterPro" id="IPR014044">
    <property type="entry name" value="CAP_dom"/>
</dbReference>
<keyword evidence="3" id="KW-0528">Neurotoxin</keyword>
<dbReference type="InterPro" id="IPR001283">
    <property type="entry name" value="CRISP-related"/>
</dbReference>
<dbReference type="SMART" id="SM00198">
    <property type="entry name" value="SCP"/>
    <property type="match status" value="1"/>
</dbReference>
<dbReference type="InterPro" id="IPR035940">
    <property type="entry name" value="CAP_sf"/>
</dbReference>
<evidence type="ECO:0000256" key="5">
    <source>
        <dbReference type="ARBA" id="ARBA00022872"/>
    </source>
</evidence>
<dbReference type="InterPro" id="IPR034121">
    <property type="entry name" value="SCP_GLIPR-1-like"/>
</dbReference>
<keyword evidence="4" id="KW-0108">Calcium channel impairing toxin</keyword>
<sequence>QISRLEIHFFFGVLLFLNLSISCYFYEPNTLPDIGNAEFIEECVRVHNKFRSNVNPPATNMKRMSWDHKLAETAKGWAKRCLFQHNYDIKIPGKVHPNFTTAGENIWTGSFQIFNVTSALTDWYNEVVHYDYDTRYCSDVCGHYTQMVWATTYKVGCAVLFCRQVTGFTSNAAHFICNYGPR</sequence>
<comment type="subcellular location">
    <subcellularLocation>
        <location evidence="1">Membrane</location>
    </subcellularLocation>
</comment>
<keyword evidence="7" id="KW-1133">Transmembrane helix</keyword>
<keyword evidence="7" id="KW-0812">Transmembrane</keyword>
<keyword evidence="6 7" id="KW-0472">Membrane</keyword>
<evidence type="ECO:0000256" key="4">
    <source>
        <dbReference type="ARBA" id="ARBA00022831"/>
    </source>
</evidence>
<reference evidence="9 10" key="1">
    <citation type="journal article" date="2019" name="Proc. Natl. Acad. Sci. U.S.A.">
        <title>Regulatory changes in pterin and carotenoid genes underlie balanced color polymorphisms in the wall lizard.</title>
        <authorList>
            <person name="Andrade P."/>
            <person name="Pinho C."/>
            <person name="Perez I de Lanuza G."/>
            <person name="Afonso S."/>
            <person name="Brejcha J."/>
            <person name="Rubin C.J."/>
            <person name="Wallerman O."/>
            <person name="Pereira P."/>
            <person name="Sabatino S.J."/>
            <person name="Bellati A."/>
            <person name="Pellitteri-Rosa D."/>
            <person name="Bosakova Z."/>
            <person name="Bunikis I."/>
            <person name="Carretero M.A."/>
            <person name="Feiner N."/>
            <person name="Marsik P."/>
            <person name="Pauperio F."/>
            <person name="Salvi D."/>
            <person name="Soler L."/>
            <person name="While G.M."/>
            <person name="Uller T."/>
            <person name="Font E."/>
            <person name="Andersson L."/>
            <person name="Carneiro M."/>
        </authorList>
    </citation>
    <scope>NUCLEOTIDE SEQUENCE</scope>
</reference>
<protein>
    <recommendedName>
        <fullName evidence="8">SCP domain-containing protein</fullName>
    </recommendedName>
</protein>
<evidence type="ECO:0000259" key="8">
    <source>
        <dbReference type="SMART" id="SM00198"/>
    </source>
</evidence>
<organism evidence="9 10">
    <name type="scientific">Podarcis muralis</name>
    <name type="common">Wall lizard</name>
    <name type="synonym">Lacerta muralis</name>
    <dbReference type="NCBI Taxonomy" id="64176"/>
    <lineage>
        <taxon>Eukaryota</taxon>
        <taxon>Metazoa</taxon>
        <taxon>Chordata</taxon>
        <taxon>Craniata</taxon>
        <taxon>Vertebrata</taxon>
        <taxon>Euteleostomi</taxon>
        <taxon>Lepidosauria</taxon>
        <taxon>Squamata</taxon>
        <taxon>Bifurcata</taxon>
        <taxon>Unidentata</taxon>
        <taxon>Episquamata</taxon>
        <taxon>Laterata</taxon>
        <taxon>Lacertibaenia</taxon>
        <taxon>Lacertidae</taxon>
        <taxon>Podarcis</taxon>
    </lineage>
</organism>